<feature type="chain" id="PRO_5042281703" evidence="5">
    <location>
        <begin position="24"/>
        <end position="180"/>
    </location>
</feature>
<dbReference type="PANTHER" id="PTHR35008">
    <property type="entry name" value="BLL4482 PROTEIN-RELATED"/>
    <property type="match status" value="1"/>
</dbReference>
<evidence type="ECO:0000256" key="3">
    <source>
        <dbReference type="ARBA" id="ARBA00023004"/>
    </source>
</evidence>
<dbReference type="PANTHER" id="PTHR35008:SF8">
    <property type="entry name" value="ALCOHOL DEHYDROGENASE CYTOCHROME C SUBUNIT"/>
    <property type="match status" value="1"/>
</dbReference>
<keyword evidence="3 4" id="KW-0408">Iron</keyword>
<dbReference type="Gene3D" id="1.10.760.10">
    <property type="entry name" value="Cytochrome c-like domain"/>
    <property type="match status" value="1"/>
</dbReference>
<evidence type="ECO:0000256" key="5">
    <source>
        <dbReference type="SAM" id="SignalP"/>
    </source>
</evidence>
<dbReference type="AlphaFoldDB" id="A0AAE7NVY7"/>
<evidence type="ECO:0000313" key="8">
    <source>
        <dbReference type="Proteomes" id="UP000594015"/>
    </source>
</evidence>
<dbReference type="GO" id="GO:0046872">
    <property type="term" value="F:metal ion binding"/>
    <property type="evidence" value="ECO:0007669"/>
    <property type="project" value="UniProtKB-KW"/>
</dbReference>
<protein>
    <submittedName>
        <fullName evidence="7">Cytochrome c</fullName>
    </submittedName>
</protein>
<dbReference type="PROSITE" id="PS51007">
    <property type="entry name" value="CYTC"/>
    <property type="match status" value="1"/>
</dbReference>
<evidence type="ECO:0000256" key="4">
    <source>
        <dbReference type="PROSITE-ProRule" id="PRU00433"/>
    </source>
</evidence>
<feature type="signal peptide" evidence="5">
    <location>
        <begin position="1"/>
        <end position="23"/>
    </location>
</feature>
<dbReference type="InterPro" id="IPR009056">
    <property type="entry name" value="Cyt_c-like_dom"/>
</dbReference>
<dbReference type="KEGG" id="barh:WN72_42950"/>
<reference evidence="7 8" key="1">
    <citation type="submission" date="2018-06" db="EMBL/GenBank/DDBJ databases">
        <title>Comparative genomics of Bradyrhizobium nodulating Arachidis hypogaea.</title>
        <authorList>
            <person name="Li Y."/>
        </authorList>
    </citation>
    <scope>NUCLEOTIDE SEQUENCE [LARGE SCALE GENOMIC DNA]</scope>
    <source>
        <strain evidence="7 8">CCBAU 051107</strain>
    </source>
</reference>
<evidence type="ECO:0000259" key="6">
    <source>
        <dbReference type="PROSITE" id="PS51007"/>
    </source>
</evidence>
<evidence type="ECO:0000256" key="2">
    <source>
        <dbReference type="ARBA" id="ARBA00022723"/>
    </source>
</evidence>
<dbReference type="RefSeq" id="WP_027563130.1">
    <property type="nucleotide sequence ID" value="NZ_AXAD01000015.1"/>
</dbReference>
<keyword evidence="5" id="KW-0732">Signal</keyword>
<gene>
    <name evidence="7" type="ORF">WN72_42950</name>
</gene>
<dbReference type="InterPro" id="IPR036909">
    <property type="entry name" value="Cyt_c-like_dom_sf"/>
</dbReference>
<dbReference type="Proteomes" id="UP000594015">
    <property type="component" value="Chromosome"/>
</dbReference>
<evidence type="ECO:0000256" key="1">
    <source>
        <dbReference type="ARBA" id="ARBA00022617"/>
    </source>
</evidence>
<dbReference type="GO" id="GO:0009055">
    <property type="term" value="F:electron transfer activity"/>
    <property type="evidence" value="ECO:0007669"/>
    <property type="project" value="InterPro"/>
</dbReference>
<dbReference type="InterPro" id="IPR051459">
    <property type="entry name" value="Cytochrome_c-type_DH"/>
</dbReference>
<dbReference type="SUPFAM" id="SSF46626">
    <property type="entry name" value="Cytochrome c"/>
    <property type="match status" value="1"/>
</dbReference>
<dbReference type="GO" id="GO:0020037">
    <property type="term" value="F:heme binding"/>
    <property type="evidence" value="ECO:0007669"/>
    <property type="project" value="InterPro"/>
</dbReference>
<keyword evidence="1 4" id="KW-0349">Heme</keyword>
<accession>A0AAE7NVY7</accession>
<name>A0AAE7NVY7_9BRAD</name>
<dbReference type="EMBL" id="CP030050">
    <property type="protein sequence ID" value="QOZ72306.1"/>
    <property type="molecule type" value="Genomic_DNA"/>
</dbReference>
<proteinExistence type="predicted"/>
<evidence type="ECO:0000313" key="7">
    <source>
        <dbReference type="EMBL" id="QOZ72306.1"/>
    </source>
</evidence>
<organism evidence="7 8">
    <name type="scientific">Bradyrhizobium arachidis</name>
    <dbReference type="NCBI Taxonomy" id="858423"/>
    <lineage>
        <taxon>Bacteria</taxon>
        <taxon>Pseudomonadati</taxon>
        <taxon>Pseudomonadota</taxon>
        <taxon>Alphaproteobacteria</taxon>
        <taxon>Hyphomicrobiales</taxon>
        <taxon>Nitrobacteraceae</taxon>
        <taxon>Bradyrhizobium</taxon>
    </lineage>
</organism>
<dbReference type="Pfam" id="PF13442">
    <property type="entry name" value="Cytochrome_CBB3"/>
    <property type="match status" value="1"/>
</dbReference>
<keyword evidence="2 4" id="KW-0479">Metal-binding</keyword>
<feature type="domain" description="Cytochrome c" evidence="6">
    <location>
        <begin position="56"/>
        <end position="147"/>
    </location>
</feature>
<sequence>MFTLKPIAVVCVSMLTVVPAALAQAPQFGQPIAPPDIAAWDISIGPDGAGLPPGRGTAIEGEAIYVAKCQACHGEKGISPSVALAGALAGGMGTLAPDKTPIKTVGSFWPYATTLFDYIRRAMPFQESKSLTADELYAVSAYILNLNGIVGSNDVIDAQSLPNVKMPNRDGFILFPRNPK</sequence>